<feature type="non-terminal residue" evidence="1">
    <location>
        <position position="97"/>
    </location>
</feature>
<organism evidence="1 2">
    <name type="scientific">Clavibacter michiganensis subsp. insidiosus</name>
    <dbReference type="NCBI Taxonomy" id="33014"/>
    <lineage>
        <taxon>Bacteria</taxon>
        <taxon>Bacillati</taxon>
        <taxon>Actinomycetota</taxon>
        <taxon>Actinomycetes</taxon>
        <taxon>Micrococcales</taxon>
        <taxon>Microbacteriaceae</taxon>
        <taxon>Clavibacter</taxon>
    </lineage>
</organism>
<proteinExistence type="predicted"/>
<protein>
    <submittedName>
        <fullName evidence="1">Uncharacterized protein</fullName>
    </submittedName>
</protein>
<name>A0A399SMG8_9MICO</name>
<comment type="caution">
    <text evidence="1">The sequence shown here is derived from an EMBL/GenBank/DDBJ whole genome shotgun (WGS) entry which is preliminary data.</text>
</comment>
<sequence length="97" mass="9861">MSGRRSATVLLAVAALAVVGGAVALIRSLAQPVTFFSGGYAPLSGETFTTPAGARGVLAGAVLGGTRRRQRPVALLAPRRAVREGRVDGVAPDHREG</sequence>
<evidence type="ECO:0000313" key="2">
    <source>
        <dbReference type="Proteomes" id="UP000266634"/>
    </source>
</evidence>
<evidence type="ECO:0000313" key="1">
    <source>
        <dbReference type="EMBL" id="RIJ43482.1"/>
    </source>
</evidence>
<dbReference type="AlphaFoldDB" id="A0A399SMG8"/>
<dbReference type="Proteomes" id="UP000266634">
    <property type="component" value="Unassembled WGS sequence"/>
</dbReference>
<gene>
    <name evidence="1" type="ORF">DZF93_06350</name>
</gene>
<dbReference type="EMBL" id="QWEA01000181">
    <property type="protein sequence ID" value="RIJ43482.1"/>
    <property type="molecule type" value="Genomic_DNA"/>
</dbReference>
<accession>A0A399SMG8</accession>
<reference evidence="1 2" key="1">
    <citation type="submission" date="2018-08" db="EMBL/GenBank/DDBJ databases">
        <title>Genome Sequence of Clavibacter michiganensis Subspecies type strains, and the Atypical Peach-Colored Strains Isolated from Tomato.</title>
        <authorList>
            <person name="Osdaghi E."/>
            <person name="Portier P."/>
            <person name="Briand M."/>
            <person name="Jacques M.-A."/>
        </authorList>
    </citation>
    <scope>NUCLEOTIDE SEQUENCE [LARGE SCALE GENOMIC DNA]</scope>
    <source>
        <strain evidence="1 2">CFBP 6488</strain>
    </source>
</reference>